<comment type="caution">
    <text evidence="1">The sequence shown here is derived from an EMBL/GenBank/DDBJ whole genome shotgun (WGS) entry which is preliminary data.</text>
</comment>
<dbReference type="GO" id="GO:0005840">
    <property type="term" value="C:ribosome"/>
    <property type="evidence" value="ECO:0007669"/>
    <property type="project" value="UniProtKB-KW"/>
</dbReference>
<evidence type="ECO:0000313" key="2">
    <source>
        <dbReference type="Proteomes" id="UP000003781"/>
    </source>
</evidence>
<keyword evidence="1" id="KW-0689">Ribosomal protein</keyword>
<accession>A3IXX8</accession>
<dbReference type="RefSeq" id="WP_008278240.1">
    <property type="nucleotide sequence ID" value="NZ_AAXW01000072.1"/>
</dbReference>
<dbReference type="AlphaFoldDB" id="A3IXX8"/>
<organism evidence="1 2">
    <name type="scientific">Crocosphaera chwakensis CCY0110</name>
    <dbReference type="NCBI Taxonomy" id="391612"/>
    <lineage>
        <taxon>Bacteria</taxon>
        <taxon>Bacillati</taxon>
        <taxon>Cyanobacteriota</taxon>
        <taxon>Cyanophyceae</taxon>
        <taxon>Oscillatoriophycideae</taxon>
        <taxon>Chroococcales</taxon>
        <taxon>Aphanothecaceae</taxon>
        <taxon>Crocosphaera</taxon>
        <taxon>Crocosphaera chwakensis</taxon>
    </lineage>
</organism>
<keyword evidence="1" id="KW-0687">Ribonucleoprotein</keyword>
<dbReference type="Proteomes" id="UP000003781">
    <property type="component" value="Unassembled WGS sequence"/>
</dbReference>
<dbReference type="EMBL" id="AAXW01000072">
    <property type="protein sequence ID" value="EAZ88647.1"/>
    <property type="molecule type" value="Genomic_DNA"/>
</dbReference>
<reference evidence="1 2" key="1">
    <citation type="submission" date="2007-03" db="EMBL/GenBank/DDBJ databases">
        <authorList>
            <person name="Stal L."/>
            <person name="Ferriera S."/>
            <person name="Johnson J."/>
            <person name="Kravitz S."/>
            <person name="Beeson K."/>
            <person name="Sutton G."/>
            <person name="Rogers Y.-H."/>
            <person name="Friedman R."/>
            <person name="Frazier M."/>
            <person name="Venter J.C."/>
        </authorList>
    </citation>
    <scope>NUCLEOTIDE SEQUENCE [LARGE SCALE GENOMIC DNA]</scope>
    <source>
        <strain evidence="1 2">CCY0110</strain>
    </source>
</reference>
<sequence length="89" mass="10438">MSFSSLGYQIIKDCFSSSECDEIIYNVEGIKLVGTRCLLQYQWCQSLAKTVKQRLINYLPNIEKLLPVQCTYFNKSIYMPKNKDSWQKI</sequence>
<proteinExistence type="predicted"/>
<protein>
    <submittedName>
        <fullName evidence="1">50S ribosomal protein L32</fullName>
    </submittedName>
</protein>
<gene>
    <name evidence="1" type="primary">rpmF</name>
    <name evidence="1" type="ORF">CY0110_27188</name>
</gene>
<evidence type="ECO:0000313" key="1">
    <source>
        <dbReference type="EMBL" id="EAZ88647.1"/>
    </source>
</evidence>
<keyword evidence="2" id="KW-1185">Reference proteome</keyword>
<dbReference type="OrthoDB" id="9791262at2"/>
<name>A3IXX8_9CHRO</name>